<keyword evidence="3" id="KW-0808">Transferase</keyword>
<evidence type="ECO:0000256" key="5">
    <source>
        <dbReference type="ARBA" id="ARBA00022777"/>
    </source>
</evidence>
<evidence type="ECO:0000256" key="3">
    <source>
        <dbReference type="ARBA" id="ARBA00022679"/>
    </source>
</evidence>
<comment type="catalytic activity">
    <reaction evidence="7">
        <text>L-threonyl-[protein] + ATP = O-phospho-L-threonyl-[protein] + ADP + H(+)</text>
        <dbReference type="Rhea" id="RHEA:46608"/>
        <dbReference type="Rhea" id="RHEA-COMP:11060"/>
        <dbReference type="Rhea" id="RHEA-COMP:11605"/>
        <dbReference type="ChEBI" id="CHEBI:15378"/>
        <dbReference type="ChEBI" id="CHEBI:30013"/>
        <dbReference type="ChEBI" id="CHEBI:30616"/>
        <dbReference type="ChEBI" id="CHEBI:61977"/>
        <dbReference type="ChEBI" id="CHEBI:456216"/>
        <dbReference type="EC" id="2.7.11.1"/>
    </reaction>
</comment>
<dbReference type="AlphaFoldDB" id="A0A928VWX6"/>
<dbReference type="SUPFAM" id="SSF56112">
    <property type="entry name" value="Protein kinase-like (PK-like)"/>
    <property type="match status" value="1"/>
</dbReference>
<feature type="transmembrane region" description="Helical" evidence="10">
    <location>
        <begin position="197"/>
        <end position="216"/>
    </location>
</feature>
<evidence type="ECO:0000313" key="12">
    <source>
        <dbReference type="EMBL" id="MBE9041742.1"/>
    </source>
</evidence>
<feature type="binding site" evidence="9">
    <location>
        <position position="45"/>
    </location>
    <ligand>
        <name>ATP</name>
        <dbReference type="ChEBI" id="CHEBI:30616"/>
    </ligand>
</feature>
<keyword evidence="6 9" id="KW-0067">ATP-binding</keyword>
<keyword evidence="10" id="KW-0472">Membrane</keyword>
<reference evidence="12" key="1">
    <citation type="submission" date="2020-10" db="EMBL/GenBank/DDBJ databases">
        <authorList>
            <person name="Castelo-Branco R."/>
            <person name="Eusebio N."/>
            <person name="Adriana R."/>
            <person name="Vieira A."/>
            <person name="Brugerolle De Fraissinette N."/>
            <person name="Rezende De Castro R."/>
            <person name="Schneider M.P."/>
            <person name="Vasconcelos V."/>
            <person name="Leao P.N."/>
        </authorList>
    </citation>
    <scope>NUCLEOTIDE SEQUENCE</scope>
    <source>
        <strain evidence="12">LEGE 11467</strain>
    </source>
</reference>
<comment type="caution">
    <text evidence="12">The sequence shown here is derived from an EMBL/GenBank/DDBJ whole genome shotgun (WGS) entry which is preliminary data.</text>
</comment>
<accession>A0A928VWX6</accession>
<evidence type="ECO:0000256" key="6">
    <source>
        <dbReference type="ARBA" id="ARBA00022840"/>
    </source>
</evidence>
<feature type="transmembrane region" description="Helical" evidence="10">
    <location>
        <begin position="346"/>
        <end position="363"/>
    </location>
</feature>
<dbReference type="PROSITE" id="PS00107">
    <property type="entry name" value="PROTEIN_KINASE_ATP"/>
    <property type="match status" value="1"/>
</dbReference>
<evidence type="ECO:0000256" key="1">
    <source>
        <dbReference type="ARBA" id="ARBA00012513"/>
    </source>
</evidence>
<evidence type="ECO:0000256" key="7">
    <source>
        <dbReference type="ARBA" id="ARBA00047899"/>
    </source>
</evidence>
<keyword evidence="2 12" id="KW-0723">Serine/threonine-protein kinase</keyword>
<dbReference type="Gene3D" id="1.10.510.10">
    <property type="entry name" value="Transferase(Phosphotransferase) domain 1"/>
    <property type="match status" value="1"/>
</dbReference>
<evidence type="ECO:0000256" key="10">
    <source>
        <dbReference type="SAM" id="Phobius"/>
    </source>
</evidence>
<dbReference type="EC" id="2.7.11.1" evidence="1"/>
<evidence type="ECO:0000256" key="4">
    <source>
        <dbReference type="ARBA" id="ARBA00022741"/>
    </source>
</evidence>
<dbReference type="PROSITE" id="PS50011">
    <property type="entry name" value="PROTEIN_KINASE_DOM"/>
    <property type="match status" value="1"/>
</dbReference>
<evidence type="ECO:0000313" key="13">
    <source>
        <dbReference type="Proteomes" id="UP000621799"/>
    </source>
</evidence>
<keyword evidence="4 9" id="KW-0547">Nucleotide-binding</keyword>
<keyword evidence="10" id="KW-0812">Transmembrane</keyword>
<dbReference type="PANTHER" id="PTHR24363:SF0">
    <property type="entry name" value="SERINE_THREONINE KINASE LIKE DOMAIN CONTAINING 1"/>
    <property type="match status" value="1"/>
</dbReference>
<evidence type="ECO:0000256" key="8">
    <source>
        <dbReference type="ARBA" id="ARBA00048679"/>
    </source>
</evidence>
<dbReference type="Proteomes" id="UP000621799">
    <property type="component" value="Unassembled WGS sequence"/>
</dbReference>
<evidence type="ECO:0000259" key="11">
    <source>
        <dbReference type="PROSITE" id="PS50011"/>
    </source>
</evidence>
<dbReference type="InterPro" id="IPR017441">
    <property type="entry name" value="Protein_kinase_ATP_BS"/>
</dbReference>
<dbReference type="PANTHER" id="PTHR24363">
    <property type="entry name" value="SERINE/THREONINE PROTEIN KINASE"/>
    <property type="match status" value="1"/>
</dbReference>
<gene>
    <name evidence="12" type="ORF">IQ235_13230</name>
</gene>
<dbReference type="Pfam" id="PF00069">
    <property type="entry name" value="Pkinase"/>
    <property type="match status" value="1"/>
</dbReference>
<keyword evidence="5 12" id="KW-0418">Kinase</keyword>
<dbReference type="InterPro" id="IPR000719">
    <property type="entry name" value="Prot_kinase_dom"/>
</dbReference>
<name>A0A928VWX6_9CYAN</name>
<comment type="catalytic activity">
    <reaction evidence="8">
        <text>L-seryl-[protein] + ATP = O-phospho-L-seryl-[protein] + ADP + H(+)</text>
        <dbReference type="Rhea" id="RHEA:17989"/>
        <dbReference type="Rhea" id="RHEA-COMP:9863"/>
        <dbReference type="Rhea" id="RHEA-COMP:11604"/>
        <dbReference type="ChEBI" id="CHEBI:15378"/>
        <dbReference type="ChEBI" id="CHEBI:29999"/>
        <dbReference type="ChEBI" id="CHEBI:30616"/>
        <dbReference type="ChEBI" id="CHEBI:83421"/>
        <dbReference type="ChEBI" id="CHEBI:456216"/>
        <dbReference type="EC" id="2.7.11.1"/>
    </reaction>
</comment>
<dbReference type="EMBL" id="JADEXN010000240">
    <property type="protein sequence ID" value="MBE9041742.1"/>
    <property type="molecule type" value="Genomic_DNA"/>
</dbReference>
<evidence type="ECO:0000256" key="9">
    <source>
        <dbReference type="PROSITE-ProRule" id="PRU10141"/>
    </source>
</evidence>
<dbReference type="RefSeq" id="WP_264321941.1">
    <property type="nucleotide sequence ID" value="NZ_JADEXN010000240.1"/>
</dbReference>
<dbReference type="CDD" id="cd14014">
    <property type="entry name" value="STKc_PknB_like"/>
    <property type="match status" value="1"/>
</dbReference>
<dbReference type="InterPro" id="IPR011009">
    <property type="entry name" value="Kinase-like_dom_sf"/>
</dbReference>
<dbReference type="GO" id="GO:0004674">
    <property type="term" value="F:protein serine/threonine kinase activity"/>
    <property type="evidence" value="ECO:0007669"/>
    <property type="project" value="UniProtKB-KW"/>
</dbReference>
<keyword evidence="10" id="KW-1133">Transmembrane helix</keyword>
<dbReference type="GO" id="GO:0005524">
    <property type="term" value="F:ATP binding"/>
    <property type="evidence" value="ECO:0007669"/>
    <property type="project" value="UniProtKB-UniRule"/>
</dbReference>
<dbReference type="SMART" id="SM00220">
    <property type="entry name" value="S_TKc"/>
    <property type="match status" value="1"/>
</dbReference>
<feature type="transmembrane region" description="Helical" evidence="10">
    <location>
        <begin position="319"/>
        <end position="340"/>
    </location>
</feature>
<evidence type="ECO:0000256" key="2">
    <source>
        <dbReference type="ARBA" id="ARBA00022527"/>
    </source>
</evidence>
<organism evidence="12 13">
    <name type="scientific">Zarconia navalis LEGE 11467</name>
    <dbReference type="NCBI Taxonomy" id="1828826"/>
    <lineage>
        <taxon>Bacteria</taxon>
        <taxon>Bacillati</taxon>
        <taxon>Cyanobacteriota</taxon>
        <taxon>Cyanophyceae</taxon>
        <taxon>Oscillatoriophycideae</taxon>
        <taxon>Oscillatoriales</taxon>
        <taxon>Oscillatoriales incertae sedis</taxon>
        <taxon>Zarconia</taxon>
        <taxon>Zarconia navalis</taxon>
    </lineage>
</organism>
<proteinExistence type="predicted"/>
<keyword evidence="13" id="KW-1185">Reference proteome</keyword>
<protein>
    <recommendedName>
        <fullName evidence="1">non-specific serine/threonine protein kinase</fullName>
        <ecNumber evidence="1">2.7.11.1</ecNumber>
    </recommendedName>
</protein>
<feature type="domain" description="Protein kinase" evidence="11">
    <location>
        <begin position="16"/>
        <end position="271"/>
    </location>
</feature>
<sequence length="460" mass="52705">MLDSLHQINDIITDRYRIAAVIGKGAFGTTYEAEDLSNYQRVAIKVLSLQQAADWKAIDLFEREAQVLATLNHPSIPKYLDYFHRDTSSDRQFYLVQELIEGESLAERVQKGWRATEEQVYQIGVQVLEILNYLHRLSPPVIHRDIKPQNIIRRPNGQVYLVDFGAVQDVYRHTLVSGGTFVGTVGYMPPEQFRGKAFFGSDLYALGATLLFLFAHRSPDELPQKRMKIDFRDRIQMSPAFASWLEKMLEPAIEDRYHSAQEALGVLENLYDTPPPLKTMGTIYIPRPAHQPPKGSQLKIQRDDWYLVIQSRTKAKNTAYSSLIFLISWVGLIVVIALFLMFLSPIFFLMIAITCIPIFASAAPGNNHFNLFVNQSELKIEHPLWYKQTNVSIPIDRIQDIYLDVQTSFKGIKKINCAIKTSFDRHEFGYGLTPVEKQWLVDEVSDFLTTVRSSDRAPQK</sequence>